<dbReference type="PANTHER" id="PTHR46847:SF1">
    <property type="entry name" value="D-ALLOSE-BINDING PERIPLASMIC PROTEIN-RELATED"/>
    <property type="match status" value="1"/>
</dbReference>
<dbReference type="GO" id="GO:0030246">
    <property type="term" value="F:carbohydrate binding"/>
    <property type="evidence" value="ECO:0007669"/>
    <property type="project" value="UniProtKB-ARBA"/>
</dbReference>
<protein>
    <submittedName>
        <fullName evidence="6">Monosaccharide ABC transporter substrate-binding protein, CUT2 family</fullName>
    </submittedName>
</protein>
<keyword evidence="7" id="KW-1185">Reference proteome</keyword>
<comment type="similarity">
    <text evidence="2">Belongs to the bacterial solute-binding protein 2 family.</text>
</comment>
<dbReference type="InterPro" id="IPR025997">
    <property type="entry name" value="SBP_2_dom"/>
</dbReference>
<keyword evidence="3" id="KW-0732">Signal</keyword>
<proteinExistence type="inferred from homology"/>
<dbReference type="PANTHER" id="PTHR46847">
    <property type="entry name" value="D-ALLOSE-BINDING PERIPLASMIC PROTEIN-RELATED"/>
    <property type="match status" value="1"/>
</dbReference>
<dbReference type="SUPFAM" id="SSF53822">
    <property type="entry name" value="Periplasmic binding protein-like I"/>
    <property type="match status" value="1"/>
</dbReference>
<evidence type="ECO:0000313" key="6">
    <source>
        <dbReference type="EMBL" id="SFJ15530.1"/>
    </source>
</evidence>
<keyword evidence="4" id="KW-1133">Transmembrane helix</keyword>
<sequence>MLEARETTCTGYSIMKTGKSAYQAAVVFVLFVASLFIGQAHAESRQLAYLVSDKRIPFWDIMARGIQAQAGELGYSVKVFSADNRAKTELQNTATVLKQEVDGIILSPTNSSAAVTILKLAGQAEVPVVVADIGADTDNYLSYIQSDNYQGAFDLGRILAKRLKNKGWQQGRVGIVAIPQSRDNGKARTRGFLDALAEHRIKVADIHQQSDFSYRETYDYTSGLIARHPDLRAVWLQGSNRYQAALDAINDAGKSDEILLICFDAEPEFIEMIETGALVGAGMQQPFLMGRLAVRSLDRHFQGETVDPQQQVGVLAVSNRNLNTLLPIIQRNVLGQEAAE</sequence>
<evidence type="ECO:0000256" key="3">
    <source>
        <dbReference type="ARBA" id="ARBA00022729"/>
    </source>
</evidence>
<dbReference type="EMBL" id="FOSC01000001">
    <property type="protein sequence ID" value="SFJ15530.1"/>
    <property type="molecule type" value="Genomic_DNA"/>
</dbReference>
<name>A0A1I3P2G8_9GAMM</name>
<evidence type="ECO:0000259" key="5">
    <source>
        <dbReference type="Pfam" id="PF13407"/>
    </source>
</evidence>
<keyword evidence="4" id="KW-0472">Membrane</keyword>
<feature type="domain" description="Periplasmic binding protein" evidence="5">
    <location>
        <begin position="48"/>
        <end position="304"/>
    </location>
</feature>
<gene>
    <name evidence="6" type="ORF">SAMN05216429_10158</name>
</gene>
<evidence type="ECO:0000256" key="4">
    <source>
        <dbReference type="SAM" id="Phobius"/>
    </source>
</evidence>
<evidence type="ECO:0000313" key="7">
    <source>
        <dbReference type="Proteomes" id="UP000199445"/>
    </source>
</evidence>
<dbReference type="GO" id="GO:0055085">
    <property type="term" value="P:transmembrane transport"/>
    <property type="evidence" value="ECO:0007669"/>
    <property type="project" value="UniProtKB-ARBA"/>
</dbReference>
<organism evidence="6 7">
    <name type="scientific">Marinobacter persicus</name>
    <dbReference type="NCBI Taxonomy" id="930118"/>
    <lineage>
        <taxon>Bacteria</taxon>
        <taxon>Pseudomonadati</taxon>
        <taxon>Pseudomonadota</taxon>
        <taxon>Gammaproteobacteria</taxon>
        <taxon>Pseudomonadales</taxon>
        <taxon>Marinobacteraceae</taxon>
        <taxon>Marinobacter</taxon>
    </lineage>
</organism>
<dbReference type="InterPro" id="IPR028082">
    <property type="entry name" value="Peripla_BP_I"/>
</dbReference>
<accession>A0A1I3P2G8</accession>
<dbReference type="AlphaFoldDB" id="A0A1I3P2G8"/>
<evidence type="ECO:0000256" key="1">
    <source>
        <dbReference type="ARBA" id="ARBA00004196"/>
    </source>
</evidence>
<reference evidence="6 7" key="1">
    <citation type="submission" date="2016-10" db="EMBL/GenBank/DDBJ databases">
        <authorList>
            <person name="de Groot N.N."/>
        </authorList>
    </citation>
    <scope>NUCLEOTIDE SEQUENCE [LARGE SCALE GENOMIC DNA]</scope>
    <source>
        <strain evidence="6 7">IBRC-M 10445</strain>
    </source>
</reference>
<comment type="subcellular location">
    <subcellularLocation>
        <location evidence="1">Cell envelope</location>
    </subcellularLocation>
</comment>
<feature type="transmembrane region" description="Helical" evidence="4">
    <location>
        <begin position="20"/>
        <end position="38"/>
    </location>
</feature>
<dbReference type="Pfam" id="PF13407">
    <property type="entry name" value="Peripla_BP_4"/>
    <property type="match status" value="1"/>
</dbReference>
<keyword evidence="4" id="KW-0812">Transmembrane</keyword>
<evidence type="ECO:0000256" key="2">
    <source>
        <dbReference type="ARBA" id="ARBA00007639"/>
    </source>
</evidence>
<dbReference type="GO" id="GO:0030313">
    <property type="term" value="C:cell envelope"/>
    <property type="evidence" value="ECO:0007669"/>
    <property type="project" value="UniProtKB-SubCell"/>
</dbReference>
<dbReference type="Proteomes" id="UP000199445">
    <property type="component" value="Unassembled WGS sequence"/>
</dbReference>
<dbReference type="Gene3D" id="3.40.50.2300">
    <property type="match status" value="2"/>
</dbReference>